<feature type="non-terminal residue" evidence="3">
    <location>
        <position position="1"/>
    </location>
</feature>
<evidence type="ECO:0000313" key="3">
    <source>
        <dbReference type="EMBL" id="KAK3402414.1"/>
    </source>
</evidence>
<comment type="caution">
    <text evidence="3">The sequence shown here is derived from an EMBL/GenBank/DDBJ whole genome shotgun (WGS) entry which is preliminary data.</text>
</comment>
<dbReference type="Proteomes" id="UP001281003">
    <property type="component" value="Unassembled WGS sequence"/>
</dbReference>
<protein>
    <recommendedName>
        <fullName evidence="2">Ecp2 effector protein-like domain-containing protein</fullName>
    </recommendedName>
</protein>
<gene>
    <name evidence="3" type="ORF">B0T20DRAFT_339928</name>
</gene>
<dbReference type="AlphaFoldDB" id="A0AAE0UGD4"/>
<sequence length="170" mass="18615">TTRQDTNQDPLFWMAPISPSSDDSSPSSPNLTPRWGQGLPPDSSSPSKVWCNDFSTILDETSSSSPFISDCLRIIPNIAPPEHSAEWKFIIGSTREIVSYGSCVVAVSANDDSMHKGSWARVGNEDVIGVLEELAGMRGMREKMGGKTKGRCMMTVLKKPTMVEFSVYHT</sequence>
<organism evidence="3 4">
    <name type="scientific">Sordaria brevicollis</name>
    <dbReference type="NCBI Taxonomy" id="83679"/>
    <lineage>
        <taxon>Eukaryota</taxon>
        <taxon>Fungi</taxon>
        <taxon>Dikarya</taxon>
        <taxon>Ascomycota</taxon>
        <taxon>Pezizomycotina</taxon>
        <taxon>Sordariomycetes</taxon>
        <taxon>Sordariomycetidae</taxon>
        <taxon>Sordariales</taxon>
        <taxon>Sordariaceae</taxon>
        <taxon>Sordaria</taxon>
    </lineage>
</organism>
<dbReference type="EMBL" id="JAUTDP010000002">
    <property type="protein sequence ID" value="KAK3402414.1"/>
    <property type="molecule type" value="Genomic_DNA"/>
</dbReference>
<evidence type="ECO:0000259" key="2">
    <source>
        <dbReference type="Pfam" id="PF14856"/>
    </source>
</evidence>
<reference evidence="3" key="2">
    <citation type="submission" date="2023-07" db="EMBL/GenBank/DDBJ databases">
        <authorList>
            <consortium name="Lawrence Berkeley National Laboratory"/>
            <person name="Haridas S."/>
            <person name="Hensen N."/>
            <person name="Bonometti L."/>
            <person name="Westerberg I."/>
            <person name="Brannstrom I.O."/>
            <person name="Guillou S."/>
            <person name="Cros-Aarteil S."/>
            <person name="Calhoun S."/>
            <person name="Kuo A."/>
            <person name="Mondo S."/>
            <person name="Pangilinan J."/>
            <person name="Riley R."/>
            <person name="LaButti K."/>
            <person name="Andreopoulos B."/>
            <person name="Lipzen A."/>
            <person name="Chen C."/>
            <person name="Yanf M."/>
            <person name="Daum C."/>
            <person name="Ng V."/>
            <person name="Clum A."/>
            <person name="Steindorff A."/>
            <person name="Ohm R."/>
            <person name="Martin F."/>
            <person name="Silar P."/>
            <person name="Natvig D."/>
            <person name="Lalanne C."/>
            <person name="Gautier V."/>
            <person name="Ament-velasquez S.L."/>
            <person name="Kruys A."/>
            <person name="Hutchinson M.I."/>
            <person name="Powell A.J."/>
            <person name="Barry K."/>
            <person name="Miller A.N."/>
            <person name="Grigoriev I.V."/>
            <person name="Debuchy R."/>
            <person name="Gladieux P."/>
            <person name="Thoren M.H."/>
            <person name="Johannesson H."/>
        </authorList>
    </citation>
    <scope>NUCLEOTIDE SEQUENCE</scope>
    <source>
        <strain evidence="3">FGSC 1904</strain>
    </source>
</reference>
<feature type="region of interest" description="Disordered" evidence="1">
    <location>
        <begin position="1"/>
        <end position="46"/>
    </location>
</feature>
<feature type="compositionally biased region" description="Low complexity" evidence="1">
    <location>
        <begin position="18"/>
        <end position="29"/>
    </location>
</feature>
<keyword evidence="4" id="KW-1185">Reference proteome</keyword>
<dbReference type="InterPro" id="IPR029226">
    <property type="entry name" value="Ecp2-like"/>
</dbReference>
<name>A0AAE0UGD4_SORBR</name>
<dbReference type="Pfam" id="PF14856">
    <property type="entry name" value="Hce2"/>
    <property type="match status" value="1"/>
</dbReference>
<evidence type="ECO:0000256" key="1">
    <source>
        <dbReference type="SAM" id="MobiDB-lite"/>
    </source>
</evidence>
<evidence type="ECO:0000313" key="4">
    <source>
        <dbReference type="Proteomes" id="UP001281003"/>
    </source>
</evidence>
<feature type="non-terminal residue" evidence="3">
    <location>
        <position position="170"/>
    </location>
</feature>
<accession>A0AAE0UGD4</accession>
<feature type="domain" description="Ecp2 effector protein-like" evidence="2">
    <location>
        <begin position="50"/>
        <end position="152"/>
    </location>
</feature>
<reference evidence="3" key="1">
    <citation type="journal article" date="2023" name="Mol. Phylogenet. Evol.">
        <title>Genome-scale phylogeny and comparative genomics of the fungal order Sordariales.</title>
        <authorList>
            <person name="Hensen N."/>
            <person name="Bonometti L."/>
            <person name="Westerberg I."/>
            <person name="Brannstrom I.O."/>
            <person name="Guillou S."/>
            <person name="Cros-Aarteil S."/>
            <person name="Calhoun S."/>
            <person name="Haridas S."/>
            <person name="Kuo A."/>
            <person name="Mondo S."/>
            <person name="Pangilinan J."/>
            <person name="Riley R."/>
            <person name="LaButti K."/>
            <person name="Andreopoulos B."/>
            <person name="Lipzen A."/>
            <person name="Chen C."/>
            <person name="Yan M."/>
            <person name="Daum C."/>
            <person name="Ng V."/>
            <person name="Clum A."/>
            <person name="Steindorff A."/>
            <person name="Ohm R.A."/>
            <person name="Martin F."/>
            <person name="Silar P."/>
            <person name="Natvig D.O."/>
            <person name="Lalanne C."/>
            <person name="Gautier V."/>
            <person name="Ament-Velasquez S.L."/>
            <person name="Kruys A."/>
            <person name="Hutchinson M.I."/>
            <person name="Powell A.J."/>
            <person name="Barry K."/>
            <person name="Miller A.N."/>
            <person name="Grigoriev I.V."/>
            <person name="Debuchy R."/>
            <person name="Gladieux P."/>
            <person name="Hiltunen Thoren M."/>
            <person name="Johannesson H."/>
        </authorList>
    </citation>
    <scope>NUCLEOTIDE SEQUENCE</scope>
    <source>
        <strain evidence="3">FGSC 1904</strain>
    </source>
</reference>
<proteinExistence type="predicted"/>